<dbReference type="AlphaFoldDB" id="A0A135P866"/>
<evidence type="ECO:0000313" key="1">
    <source>
        <dbReference type="EMBL" id="KXG87625.1"/>
    </source>
</evidence>
<sequence>MLTTMNRFVTAGLVALTIAGTTIATTSQAEARNNFGRGLAAGIAGTIVGGALIAGASHHYYGSPGYGYTPVYSQPVYGPPVAYEPVYPRCHLAWRQDGYGDMYRVRVCD</sequence>
<comment type="caution">
    <text evidence="1">The sequence shown here is derived from an EMBL/GenBank/DDBJ whole genome shotgun (WGS) entry which is preliminary data.</text>
</comment>
<dbReference type="Proteomes" id="UP000070498">
    <property type="component" value="Unassembled WGS sequence"/>
</dbReference>
<evidence type="ECO:0000313" key="2">
    <source>
        <dbReference type="Proteomes" id="UP000070498"/>
    </source>
</evidence>
<organism evidence="1 2">
    <name type="scientific">Agrobacterium bohemicum</name>
    <dbReference type="NCBI Taxonomy" id="2052828"/>
    <lineage>
        <taxon>Bacteria</taxon>
        <taxon>Pseudomonadati</taxon>
        <taxon>Pseudomonadota</taxon>
        <taxon>Alphaproteobacteria</taxon>
        <taxon>Hyphomicrobiales</taxon>
        <taxon>Rhizobiaceae</taxon>
        <taxon>Rhizobium/Agrobacterium group</taxon>
        <taxon>Agrobacterium</taxon>
    </lineage>
</organism>
<protein>
    <submittedName>
        <fullName evidence="1">Uncharacterized protein</fullName>
    </submittedName>
</protein>
<proteinExistence type="predicted"/>
<reference evidence="1 2" key="1">
    <citation type="submission" date="2015-11" db="EMBL/GenBank/DDBJ databases">
        <title>Draft genome sequence of Agrobacterium sp. R89-1.</title>
        <authorList>
            <person name="Zahradnik J."/>
            <person name="Kyslikova E."/>
            <person name="Palyzova A."/>
            <person name="Kyslik P."/>
        </authorList>
    </citation>
    <scope>NUCLEOTIDE SEQUENCE [LARGE SCALE GENOMIC DNA]</scope>
    <source>
        <strain evidence="1 2">R89-1</strain>
    </source>
</reference>
<keyword evidence="2" id="KW-1185">Reference proteome</keyword>
<gene>
    <name evidence="1" type="ORF">ATO67_18450</name>
</gene>
<dbReference type="STRING" id="2052828.ATO67_18450"/>
<accession>A0A135P866</accession>
<dbReference type="OrthoDB" id="8401201at2"/>
<dbReference type="EMBL" id="LNUW01000004">
    <property type="protein sequence ID" value="KXG87625.1"/>
    <property type="molecule type" value="Genomic_DNA"/>
</dbReference>
<name>A0A135P866_9HYPH</name>
<dbReference type="RefSeq" id="WP_067652650.1">
    <property type="nucleotide sequence ID" value="NZ_KQ961034.1"/>
</dbReference>